<keyword evidence="1" id="KW-0812">Transmembrane</keyword>
<keyword evidence="3" id="KW-1185">Reference proteome</keyword>
<protein>
    <recommendedName>
        <fullName evidence="4">DUF4079 family protein</fullName>
    </recommendedName>
</protein>
<gene>
    <name evidence="2" type="ORF">DPRO_2427</name>
</gene>
<dbReference type="AlphaFoldDB" id="A0A2C8FA77"/>
<accession>A0A2C8FA77</accession>
<organism evidence="2 3">
    <name type="scientific">Pseudodesulfovibrio profundus</name>
    <dbReference type="NCBI Taxonomy" id="57320"/>
    <lineage>
        <taxon>Bacteria</taxon>
        <taxon>Pseudomonadati</taxon>
        <taxon>Thermodesulfobacteriota</taxon>
        <taxon>Desulfovibrionia</taxon>
        <taxon>Desulfovibrionales</taxon>
        <taxon>Desulfovibrionaceae</taxon>
    </lineage>
</organism>
<dbReference type="InterPro" id="IPR025067">
    <property type="entry name" value="DUF4079"/>
</dbReference>
<feature type="transmembrane region" description="Helical" evidence="1">
    <location>
        <begin position="6"/>
        <end position="24"/>
    </location>
</feature>
<dbReference type="Pfam" id="PF13301">
    <property type="entry name" value="DUF4079"/>
    <property type="match status" value="1"/>
</dbReference>
<reference evidence="3" key="1">
    <citation type="submission" date="2017-09" db="EMBL/GenBank/DDBJ databases">
        <authorList>
            <person name="Regsiter A."/>
            <person name="William W."/>
        </authorList>
    </citation>
    <scope>NUCLEOTIDE SEQUENCE [LARGE SCALE GENOMIC DNA]</scope>
    <source>
        <strain evidence="3">500-1</strain>
    </source>
</reference>
<dbReference type="RefSeq" id="WP_097012214.1">
    <property type="nucleotide sequence ID" value="NZ_LT907975.1"/>
</dbReference>
<dbReference type="Proteomes" id="UP000219215">
    <property type="component" value="Chromosome DPRO"/>
</dbReference>
<proteinExistence type="predicted"/>
<evidence type="ECO:0008006" key="4">
    <source>
        <dbReference type="Google" id="ProtNLM"/>
    </source>
</evidence>
<name>A0A2C8FA77_9BACT</name>
<keyword evidence="1" id="KW-1133">Transmembrane helix</keyword>
<evidence type="ECO:0000313" key="2">
    <source>
        <dbReference type="EMBL" id="SOB59334.1"/>
    </source>
</evidence>
<evidence type="ECO:0000313" key="3">
    <source>
        <dbReference type="Proteomes" id="UP000219215"/>
    </source>
</evidence>
<dbReference type="KEGG" id="pprf:DPRO_2427"/>
<feature type="transmembrane region" description="Helical" evidence="1">
    <location>
        <begin position="111"/>
        <end position="128"/>
    </location>
</feature>
<sequence length="140" mass="15723">MLWVHPFLQICATIIGLYAGYHGVKRLLSQHAGLKIPFNWKQHVTIGRIAIGLWMLGMAGGLTVARLKWEVNFVTGAHYKIAFTMLPLMIFGAVSGYYMDKNKAKRTLLPLAHGVCNLLLVGLALYQIRTGWQVIKDFIL</sequence>
<keyword evidence="1" id="KW-0472">Membrane</keyword>
<dbReference type="OrthoDB" id="5471348at2"/>
<feature type="transmembrane region" description="Helical" evidence="1">
    <location>
        <begin position="77"/>
        <end position="99"/>
    </location>
</feature>
<evidence type="ECO:0000256" key="1">
    <source>
        <dbReference type="SAM" id="Phobius"/>
    </source>
</evidence>
<feature type="transmembrane region" description="Helical" evidence="1">
    <location>
        <begin position="45"/>
        <end position="65"/>
    </location>
</feature>
<dbReference type="EMBL" id="LT907975">
    <property type="protein sequence ID" value="SOB59334.1"/>
    <property type="molecule type" value="Genomic_DNA"/>
</dbReference>